<evidence type="ECO:0000313" key="2">
    <source>
        <dbReference type="Proteomes" id="UP000699042"/>
    </source>
</evidence>
<evidence type="ECO:0000313" key="1">
    <source>
        <dbReference type="EMBL" id="KAG7048912.1"/>
    </source>
</evidence>
<organism evidence="1 2">
    <name type="scientific">Colletotrichum scovillei</name>
    <dbReference type="NCBI Taxonomy" id="1209932"/>
    <lineage>
        <taxon>Eukaryota</taxon>
        <taxon>Fungi</taxon>
        <taxon>Dikarya</taxon>
        <taxon>Ascomycota</taxon>
        <taxon>Pezizomycotina</taxon>
        <taxon>Sordariomycetes</taxon>
        <taxon>Hypocreomycetidae</taxon>
        <taxon>Glomerellales</taxon>
        <taxon>Glomerellaceae</taxon>
        <taxon>Colletotrichum</taxon>
        <taxon>Colletotrichum acutatum species complex</taxon>
    </lineage>
</organism>
<dbReference type="Proteomes" id="UP000699042">
    <property type="component" value="Unassembled WGS sequence"/>
</dbReference>
<name>A0A9P7R5A3_9PEZI</name>
<dbReference type="EMBL" id="JAESDN010000006">
    <property type="protein sequence ID" value="KAG7048912.1"/>
    <property type="molecule type" value="Genomic_DNA"/>
</dbReference>
<protein>
    <submittedName>
        <fullName evidence="1">Uncharacterized protein</fullName>
    </submittedName>
</protein>
<accession>A0A9P7R5A3</accession>
<keyword evidence="2" id="KW-1185">Reference proteome</keyword>
<dbReference type="AlphaFoldDB" id="A0A9P7R5A3"/>
<gene>
    <name evidence="1" type="ORF">JMJ77_014539</name>
</gene>
<sequence length="72" mass="8300">MYRMFWMDKRQTEAVFDAMGGEDAEHQVLWAVGGGRRRKPDRIAKVDVSFCHGPLWAWDEMPSWGRDDGLGS</sequence>
<comment type="caution">
    <text evidence="1">The sequence shown here is derived from an EMBL/GenBank/DDBJ whole genome shotgun (WGS) entry which is preliminary data.</text>
</comment>
<reference evidence="1" key="1">
    <citation type="submission" date="2021-05" db="EMBL/GenBank/DDBJ databases">
        <title>Comparative genomics of three Colletotrichum scovillei strains and genetic complementation revealed genes involved fungal growth and virulence on chili pepper.</title>
        <authorList>
            <person name="Hsieh D.-K."/>
            <person name="Chuang S.-C."/>
            <person name="Chen C.-Y."/>
            <person name="Chao Y.-T."/>
            <person name="Lu M.-Y.J."/>
            <person name="Lee M.-H."/>
            <person name="Shih M.-C."/>
        </authorList>
    </citation>
    <scope>NUCLEOTIDE SEQUENCE</scope>
    <source>
        <strain evidence="1">Coll-153</strain>
    </source>
</reference>
<proteinExistence type="predicted"/>